<name>A0A7W5CDL4_9BACL</name>
<sequence length="255" mass="28558">MAKPGIGIQMYSVRDQTEIDFLGTLEKIAEIGYTAVEFAGYFKTPAPELKSKLSELGLKAPSVHVPLNFSDSKNMESDLAGQIEYAKELGVTYIITPWAPLPEQPTKDNVKYLIDVFTKCGQQVRAAGMKYGYQNHEFDFKSVEKKPVIDQILAQIPSELMVMEFDLGWLHIAGYKPADYLKRYKGRVPLVHLKDFSKGLKDAEIGKGEVGYAELLIELEPAGVEFMIVEQEQFESSSLESAANNYEFLKSHGFA</sequence>
<gene>
    <name evidence="2" type="ORF">FHS16_005866</name>
</gene>
<evidence type="ECO:0000313" key="2">
    <source>
        <dbReference type="EMBL" id="MBB3155758.1"/>
    </source>
</evidence>
<dbReference type="InterPro" id="IPR013022">
    <property type="entry name" value="Xyl_isomerase-like_TIM-brl"/>
</dbReference>
<comment type="caution">
    <text evidence="2">The sequence shown here is derived from an EMBL/GenBank/DDBJ whole genome shotgun (WGS) entry which is preliminary data.</text>
</comment>
<evidence type="ECO:0000313" key="3">
    <source>
        <dbReference type="Proteomes" id="UP000518605"/>
    </source>
</evidence>
<dbReference type="PANTHER" id="PTHR12110:SF41">
    <property type="entry name" value="INOSOSE DEHYDRATASE"/>
    <property type="match status" value="1"/>
</dbReference>
<dbReference type="PANTHER" id="PTHR12110">
    <property type="entry name" value="HYDROXYPYRUVATE ISOMERASE"/>
    <property type="match status" value="1"/>
</dbReference>
<dbReference type="InterPro" id="IPR036237">
    <property type="entry name" value="Xyl_isomerase-like_sf"/>
</dbReference>
<dbReference type="Proteomes" id="UP000518605">
    <property type="component" value="Unassembled WGS sequence"/>
</dbReference>
<evidence type="ECO:0000259" key="1">
    <source>
        <dbReference type="Pfam" id="PF01261"/>
    </source>
</evidence>
<keyword evidence="2" id="KW-0413">Isomerase</keyword>
<accession>A0A7W5CDL4</accession>
<reference evidence="2 3" key="1">
    <citation type="submission" date="2020-08" db="EMBL/GenBank/DDBJ databases">
        <title>Genomic Encyclopedia of Type Strains, Phase III (KMG-III): the genomes of soil and plant-associated and newly described type strains.</title>
        <authorList>
            <person name="Whitman W."/>
        </authorList>
    </citation>
    <scope>NUCLEOTIDE SEQUENCE [LARGE SCALE GENOMIC DNA]</scope>
    <source>
        <strain evidence="2 3">CECT 8234</strain>
    </source>
</reference>
<protein>
    <submittedName>
        <fullName evidence="2">Sugar phosphate isomerase/epimerase</fullName>
    </submittedName>
</protein>
<dbReference type="GO" id="GO:0016853">
    <property type="term" value="F:isomerase activity"/>
    <property type="evidence" value="ECO:0007669"/>
    <property type="project" value="UniProtKB-KW"/>
</dbReference>
<organism evidence="2 3">
    <name type="scientific">Paenibacillus endophyticus</name>
    <dbReference type="NCBI Taxonomy" id="1294268"/>
    <lineage>
        <taxon>Bacteria</taxon>
        <taxon>Bacillati</taxon>
        <taxon>Bacillota</taxon>
        <taxon>Bacilli</taxon>
        <taxon>Bacillales</taxon>
        <taxon>Paenibacillaceae</taxon>
        <taxon>Paenibacillus</taxon>
    </lineage>
</organism>
<dbReference type="EMBL" id="JACHXW010000028">
    <property type="protein sequence ID" value="MBB3155758.1"/>
    <property type="molecule type" value="Genomic_DNA"/>
</dbReference>
<dbReference type="AlphaFoldDB" id="A0A7W5CDL4"/>
<dbReference type="Gene3D" id="3.20.20.150">
    <property type="entry name" value="Divalent-metal-dependent TIM barrel enzymes"/>
    <property type="match status" value="1"/>
</dbReference>
<dbReference type="Pfam" id="PF01261">
    <property type="entry name" value="AP_endonuc_2"/>
    <property type="match status" value="1"/>
</dbReference>
<dbReference type="InterPro" id="IPR050312">
    <property type="entry name" value="IolE/XylAMocC-like"/>
</dbReference>
<dbReference type="RefSeq" id="WP_183570713.1">
    <property type="nucleotide sequence ID" value="NZ_CBCSLB010000032.1"/>
</dbReference>
<feature type="domain" description="Xylose isomerase-like TIM barrel" evidence="1">
    <location>
        <begin position="25"/>
        <end position="251"/>
    </location>
</feature>
<dbReference type="SUPFAM" id="SSF51658">
    <property type="entry name" value="Xylose isomerase-like"/>
    <property type="match status" value="1"/>
</dbReference>
<keyword evidence="3" id="KW-1185">Reference proteome</keyword>
<proteinExistence type="predicted"/>